<accession>A0A2P5CXR6</accession>
<dbReference type="PANTHER" id="PTHR31490">
    <property type="entry name" value="GLYCOSYL HYDROLASE"/>
    <property type="match status" value="1"/>
</dbReference>
<feature type="non-terminal residue" evidence="1">
    <location>
        <position position="1"/>
    </location>
</feature>
<protein>
    <submittedName>
        <fullName evidence="1">Uncharacterized protein</fullName>
    </submittedName>
</protein>
<gene>
    <name evidence="1" type="ORF">PanWU01x14_113060</name>
</gene>
<dbReference type="InterPro" id="IPR044846">
    <property type="entry name" value="GH10"/>
</dbReference>
<dbReference type="AlphaFoldDB" id="A0A2P5CXR6"/>
<dbReference type="GO" id="GO:0005975">
    <property type="term" value="P:carbohydrate metabolic process"/>
    <property type="evidence" value="ECO:0007669"/>
    <property type="project" value="InterPro"/>
</dbReference>
<comment type="caution">
    <text evidence="1">The sequence shown here is derived from an EMBL/GenBank/DDBJ whole genome shotgun (WGS) entry which is preliminary data.</text>
</comment>
<name>A0A2P5CXR6_PARAD</name>
<dbReference type="STRING" id="3476.A0A2P5CXR6"/>
<dbReference type="Proteomes" id="UP000237105">
    <property type="component" value="Unassembled WGS sequence"/>
</dbReference>
<dbReference type="OrthoDB" id="1733515at2759"/>
<evidence type="ECO:0000313" key="1">
    <source>
        <dbReference type="EMBL" id="PON65817.1"/>
    </source>
</evidence>
<proteinExistence type="predicted"/>
<dbReference type="EMBL" id="JXTB01000084">
    <property type="protein sequence ID" value="PON65817.1"/>
    <property type="molecule type" value="Genomic_DNA"/>
</dbReference>
<keyword evidence="2" id="KW-1185">Reference proteome</keyword>
<sequence>AMYLEQSLREVAWRPQGCWRMCFTDTNFKHLPSGDVIDKLMAEWGLRNDVVNGQANAYGYYGTSLFHGDYQVRVAHPLLKNNSSLYSLSLNVAPALLATTKRSTSLAHPSSCLIDKCFLMPKN</sequence>
<organism evidence="1 2">
    <name type="scientific">Parasponia andersonii</name>
    <name type="common">Sponia andersonii</name>
    <dbReference type="NCBI Taxonomy" id="3476"/>
    <lineage>
        <taxon>Eukaryota</taxon>
        <taxon>Viridiplantae</taxon>
        <taxon>Streptophyta</taxon>
        <taxon>Embryophyta</taxon>
        <taxon>Tracheophyta</taxon>
        <taxon>Spermatophyta</taxon>
        <taxon>Magnoliopsida</taxon>
        <taxon>eudicotyledons</taxon>
        <taxon>Gunneridae</taxon>
        <taxon>Pentapetalae</taxon>
        <taxon>rosids</taxon>
        <taxon>fabids</taxon>
        <taxon>Rosales</taxon>
        <taxon>Cannabaceae</taxon>
        <taxon>Parasponia</taxon>
    </lineage>
</organism>
<dbReference type="PANTHER" id="PTHR31490:SF2">
    <property type="entry name" value="GLYCOSYL HYDROLASE FAMILY 10 PROTEIN"/>
    <property type="match status" value="1"/>
</dbReference>
<reference evidence="2" key="1">
    <citation type="submission" date="2016-06" db="EMBL/GenBank/DDBJ databases">
        <title>Parallel loss of symbiosis genes in relatives of nitrogen-fixing non-legume Parasponia.</title>
        <authorList>
            <person name="Van Velzen R."/>
            <person name="Holmer R."/>
            <person name="Bu F."/>
            <person name="Rutten L."/>
            <person name="Van Zeijl A."/>
            <person name="Liu W."/>
            <person name="Santuari L."/>
            <person name="Cao Q."/>
            <person name="Sharma T."/>
            <person name="Shen D."/>
            <person name="Roswanjaya Y."/>
            <person name="Wardhani T."/>
            <person name="Kalhor M.S."/>
            <person name="Jansen J."/>
            <person name="Van den Hoogen J."/>
            <person name="Gungor B."/>
            <person name="Hartog M."/>
            <person name="Hontelez J."/>
            <person name="Verver J."/>
            <person name="Yang W.-C."/>
            <person name="Schijlen E."/>
            <person name="Repin R."/>
            <person name="Schilthuizen M."/>
            <person name="Schranz E."/>
            <person name="Heidstra R."/>
            <person name="Miyata K."/>
            <person name="Fedorova E."/>
            <person name="Kohlen W."/>
            <person name="Bisseling T."/>
            <person name="Smit S."/>
            <person name="Geurts R."/>
        </authorList>
    </citation>
    <scope>NUCLEOTIDE SEQUENCE [LARGE SCALE GENOMIC DNA]</scope>
    <source>
        <strain evidence="2">cv. WU1-14</strain>
    </source>
</reference>
<dbReference type="GO" id="GO:0004553">
    <property type="term" value="F:hydrolase activity, hydrolyzing O-glycosyl compounds"/>
    <property type="evidence" value="ECO:0007669"/>
    <property type="project" value="InterPro"/>
</dbReference>
<evidence type="ECO:0000313" key="2">
    <source>
        <dbReference type="Proteomes" id="UP000237105"/>
    </source>
</evidence>